<evidence type="ECO:0000313" key="13">
    <source>
        <dbReference type="Proteomes" id="UP000800035"/>
    </source>
</evidence>
<comment type="subcellular location">
    <subcellularLocation>
        <location evidence="1">Membrane</location>
        <topology evidence="1">Multi-pass membrane protein</topology>
    </subcellularLocation>
</comment>
<dbReference type="PROSITE" id="PS50893">
    <property type="entry name" value="ABC_TRANSPORTER_2"/>
    <property type="match status" value="2"/>
</dbReference>
<name>A0A6A5TDY1_9PLEO</name>
<dbReference type="GO" id="GO:0016020">
    <property type="term" value="C:membrane"/>
    <property type="evidence" value="ECO:0007669"/>
    <property type="project" value="UniProtKB-SubCell"/>
</dbReference>
<feature type="transmembrane region" description="Helical" evidence="10">
    <location>
        <begin position="1316"/>
        <end position="1337"/>
    </location>
</feature>
<feature type="transmembrane region" description="Helical" evidence="10">
    <location>
        <begin position="1221"/>
        <end position="1243"/>
    </location>
</feature>
<dbReference type="PROSITE" id="PS00211">
    <property type="entry name" value="ABC_TRANSPORTER_1"/>
    <property type="match status" value="1"/>
</dbReference>
<sequence length="1349" mass="150724">MASIDLSDLDPGRDEFEVIEWLRSFRNLTADRGELGLRSSGAYFFKDLDVQGTLSSEGNVETFASAALVPLKALGRIFKKGTANHVKILYDVEGVLDEGEMLAVLGRSGSGCSTLLKVLAKDRRDLVVGRNAEIIHKDAHDCRCAHTAETDTHFPELTVWETVRFAAEARLSQASNLNREVLIKHVTGAILRTFNLMPARDTNIGNDLIRGVSGGEKRRVTIAETFASFAPTQFWDNSTRGMDSSTALDCIHTFQAFSRITGATSTVSLYQASQSILDCFDKVTVLYDGRQIFFGTWSEAEEYFESIGFRRPDTYTTGDFLTALTNPVEARALKRLDWDQDVPETAEDFSKLWKGSTWRKLLSDTIEIIATPYQLPFSMQMSLCLQRDLRRVRNNLGVPISFVFGNAIIAIIIGTVFWKLEDTAEAIPRRAVLIFFSVLVNSFMTGFEVLGIWFQKPIVEKHRQLLFYSPVAEAVASMICDMPAKLASSLSFNVTFYFMTNLRRSATAFLTFWIFSFICMMTMSMFFRCLGSMGRTHDQTMVPIGITIMLCIIYTGFVIPVPYMQPWLSWFRWLNPVAYAFESLIINEFRRRHFPCVKFLPSGPSYDDIPNANRSCLNVAASSGSDTINGERYIEAIYTYNTSHLWRNLGIIACFLVFFCAAHLLTSRTVAMPTPASQVLRKLKARKGDPQSQDQELGLTNPPIKNSAVSASIPRSIKNMPAIWAGLSYDIKTKNGMKRLLDDVDGYVESGTLTALIGSTGAGKTTLLDVVAGRKTIGVLTADAIDSGVGIATAGYVQQADYHVPTSTVREAIRFSTDMRLSMASEMENKLQYVEDVMAMLGLEAIADAIVDSLSIEQRRRLTIAVELASKPEVLFLDEPTSGLDSQTAFTICSLLRDLASKGHAILCTIHQPSASTFSMFDRLLLIERGGRTIYFGDTGPESKSVITYFQSRGALPYAKGQNPAEWLLAATSTSFQPPNTPNWHAIWKSSTERRDLKRELENAWRSKARARAADVHPPSTSRISFAGQMRVLLQRTMIEYWRTPSPLCAKFFFYAGAALMIGLSTFQSPATIQGLQNQLFAIFLLFTTFSNVMQKIIPQFAARRSLFEAREQPSKTFSWQAFLASTILVEALWQIIFAMVSFILLYYLTGFHLQSTDRNERGGLFLLLVIAFFLLTSTLSHLLIVGIQVDETAVNIGQLVFYLTLIFCGAIVTKTELTKFWTFMYWVSPLTYILRAMIAVGIGEQVVNCSSAEIISIPSRPGTSCGDYLNRFIAIAGGRAENPLSSETCMYCPLRNTHDFLTVFSMSYQARWRDLGIALLYVSFNAGAAFGVYWLCRVWKRRPIEADG</sequence>
<evidence type="ECO:0000256" key="1">
    <source>
        <dbReference type="ARBA" id="ARBA00004141"/>
    </source>
</evidence>
<keyword evidence="8 10" id="KW-0472">Membrane</keyword>
<dbReference type="InterPro" id="IPR027417">
    <property type="entry name" value="P-loop_NTPase"/>
</dbReference>
<keyword evidence="3" id="KW-0813">Transport</keyword>
<evidence type="ECO:0000256" key="6">
    <source>
        <dbReference type="ARBA" id="ARBA00022840"/>
    </source>
</evidence>
<dbReference type="Pfam" id="PF01061">
    <property type="entry name" value="ABC2_membrane"/>
    <property type="match status" value="2"/>
</dbReference>
<keyword evidence="5" id="KW-0547">Nucleotide-binding</keyword>
<gene>
    <name evidence="12" type="ORF">CC80DRAFT_529725</name>
</gene>
<evidence type="ECO:0000256" key="4">
    <source>
        <dbReference type="ARBA" id="ARBA00022692"/>
    </source>
</evidence>
<feature type="region of interest" description="Disordered" evidence="9">
    <location>
        <begin position="683"/>
        <end position="703"/>
    </location>
</feature>
<feature type="transmembrane region" description="Helical" evidence="10">
    <location>
        <begin position="1194"/>
        <end position="1214"/>
    </location>
</feature>
<feature type="transmembrane region" description="Helical" evidence="10">
    <location>
        <begin position="645"/>
        <end position="665"/>
    </location>
</feature>
<feature type="transmembrane region" description="Helical" evidence="10">
    <location>
        <begin position="542"/>
        <end position="564"/>
    </location>
</feature>
<comment type="similarity">
    <text evidence="2">Belongs to the ABC transporter superfamily. ABCG family. PDR (TC 3.A.1.205) subfamily.</text>
</comment>
<protein>
    <recommendedName>
        <fullName evidence="11">ABC transporter domain-containing protein</fullName>
    </recommendedName>
</protein>
<dbReference type="Pfam" id="PF06422">
    <property type="entry name" value="PDR_CDR"/>
    <property type="match status" value="1"/>
</dbReference>
<evidence type="ECO:0000256" key="9">
    <source>
        <dbReference type="SAM" id="MobiDB-lite"/>
    </source>
</evidence>
<dbReference type="InterPro" id="IPR003593">
    <property type="entry name" value="AAA+_ATPase"/>
</dbReference>
<evidence type="ECO:0000256" key="3">
    <source>
        <dbReference type="ARBA" id="ARBA00022448"/>
    </source>
</evidence>
<feature type="transmembrane region" description="Helical" evidence="10">
    <location>
        <begin position="506"/>
        <end position="530"/>
    </location>
</feature>
<feature type="transmembrane region" description="Helical" evidence="10">
    <location>
        <begin position="1118"/>
        <end position="1149"/>
    </location>
</feature>
<dbReference type="InterPro" id="IPR003439">
    <property type="entry name" value="ABC_transporter-like_ATP-bd"/>
</dbReference>
<keyword evidence="13" id="KW-1185">Reference proteome</keyword>
<dbReference type="Gene3D" id="3.40.50.300">
    <property type="entry name" value="P-loop containing nucleotide triphosphate hydrolases"/>
    <property type="match status" value="2"/>
</dbReference>
<keyword evidence="6" id="KW-0067">ATP-binding</keyword>
<dbReference type="SUPFAM" id="SSF52540">
    <property type="entry name" value="P-loop containing nucleoside triphosphate hydrolases"/>
    <property type="match status" value="2"/>
</dbReference>
<keyword evidence="7 10" id="KW-1133">Transmembrane helix</keyword>
<dbReference type="InterPro" id="IPR010929">
    <property type="entry name" value="PDR_CDR_ABC"/>
</dbReference>
<dbReference type="GO" id="GO:0005524">
    <property type="term" value="F:ATP binding"/>
    <property type="evidence" value="ECO:0007669"/>
    <property type="project" value="UniProtKB-KW"/>
</dbReference>
<dbReference type="EMBL" id="ML977045">
    <property type="protein sequence ID" value="KAF1948956.1"/>
    <property type="molecule type" value="Genomic_DNA"/>
</dbReference>
<dbReference type="PANTHER" id="PTHR19241">
    <property type="entry name" value="ATP-BINDING CASSETTE TRANSPORTER"/>
    <property type="match status" value="1"/>
</dbReference>
<dbReference type="OrthoDB" id="245989at2759"/>
<dbReference type="Proteomes" id="UP000800035">
    <property type="component" value="Unassembled WGS sequence"/>
</dbReference>
<feature type="transmembrane region" description="Helical" evidence="10">
    <location>
        <begin position="430"/>
        <end position="453"/>
    </location>
</feature>
<dbReference type="InterPro" id="IPR013525">
    <property type="entry name" value="ABC2_TM"/>
</dbReference>
<dbReference type="GO" id="GO:0140359">
    <property type="term" value="F:ABC-type transporter activity"/>
    <property type="evidence" value="ECO:0007669"/>
    <property type="project" value="InterPro"/>
</dbReference>
<accession>A0A6A5TDY1</accession>
<reference evidence="12" key="1">
    <citation type="journal article" date="2020" name="Stud. Mycol.">
        <title>101 Dothideomycetes genomes: a test case for predicting lifestyles and emergence of pathogens.</title>
        <authorList>
            <person name="Haridas S."/>
            <person name="Albert R."/>
            <person name="Binder M."/>
            <person name="Bloem J."/>
            <person name="Labutti K."/>
            <person name="Salamov A."/>
            <person name="Andreopoulos B."/>
            <person name="Baker S."/>
            <person name="Barry K."/>
            <person name="Bills G."/>
            <person name="Bluhm B."/>
            <person name="Cannon C."/>
            <person name="Castanera R."/>
            <person name="Culley D."/>
            <person name="Daum C."/>
            <person name="Ezra D."/>
            <person name="Gonzalez J."/>
            <person name="Henrissat B."/>
            <person name="Kuo A."/>
            <person name="Liang C."/>
            <person name="Lipzen A."/>
            <person name="Lutzoni F."/>
            <person name="Magnuson J."/>
            <person name="Mondo S."/>
            <person name="Nolan M."/>
            <person name="Ohm R."/>
            <person name="Pangilinan J."/>
            <person name="Park H.-J."/>
            <person name="Ramirez L."/>
            <person name="Alfaro M."/>
            <person name="Sun H."/>
            <person name="Tritt A."/>
            <person name="Yoshinaga Y."/>
            <person name="Zwiers L.-H."/>
            <person name="Turgeon B."/>
            <person name="Goodwin S."/>
            <person name="Spatafora J."/>
            <person name="Crous P."/>
            <person name="Grigoriev I."/>
        </authorList>
    </citation>
    <scope>NUCLEOTIDE SEQUENCE</scope>
    <source>
        <strain evidence="12">CBS 675.92</strain>
    </source>
</reference>
<evidence type="ECO:0000313" key="12">
    <source>
        <dbReference type="EMBL" id="KAF1948956.1"/>
    </source>
</evidence>
<evidence type="ECO:0000256" key="8">
    <source>
        <dbReference type="ARBA" id="ARBA00023136"/>
    </source>
</evidence>
<dbReference type="InterPro" id="IPR017871">
    <property type="entry name" value="ABC_transporter-like_CS"/>
</dbReference>
<dbReference type="SMART" id="SM00382">
    <property type="entry name" value="AAA"/>
    <property type="match status" value="2"/>
</dbReference>
<dbReference type="Pfam" id="PF00005">
    <property type="entry name" value="ABC_tran"/>
    <property type="match status" value="2"/>
</dbReference>
<feature type="domain" description="ABC transporter" evidence="11">
    <location>
        <begin position="726"/>
        <end position="954"/>
    </location>
</feature>
<dbReference type="GO" id="GO:0016887">
    <property type="term" value="F:ATP hydrolysis activity"/>
    <property type="evidence" value="ECO:0007669"/>
    <property type="project" value="InterPro"/>
</dbReference>
<organism evidence="12 13">
    <name type="scientific">Byssothecium circinans</name>
    <dbReference type="NCBI Taxonomy" id="147558"/>
    <lineage>
        <taxon>Eukaryota</taxon>
        <taxon>Fungi</taxon>
        <taxon>Dikarya</taxon>
        <taxon>Ascomycota</taxon>
        <taxon>Pezizomycotina</taxon>
        <taxon>Dothideomycetes</taxon>
        <taxon>Pleosporomycetidae</taxon>
        <taxon>Pleosporales</taxon>
        <taxon>Massarineae</taxon>
        <taxon>Massarinaceae</taxon>
        <taxon>Byssothecium</taxon>
    </lineage>
</organism>
<evidence type="ECO:0000256" key="7">
    <source>
        <dbReference type="ARBA" id="ARBA00022989"/>
    </source>
</evidence>
<evidence type="ECO:0000256" key="5">
    <source>
        <dbReference type="ARBA" id="ARBA00022741"/>
    </source>
</evidence>
<feature type="domain" description="ABC transporter" evidence="11">
    <location>
        <begin position="69"/>
        <end position="313"/>
    </location>
</feature>
<evidence type="ECO:0000256" key="2">
    <source>
        <dbReference type="ARBA" id="ARBA00006012"/>
    </source>
</evidence>
<feature type="transmembrane region" description="Helical" evidence="10">
    <location>
        <begin position="1165"/>
        <end position="1188"/>
    </location>
</feature>
<keyword evidence="4 10" id="KW-0812">Transmembrane</keyword>
<feature type="transmembrane region" description="Helical" evidence="10">
    <location>
        <begin position="396"/>
        <end position="418"/>
    </location>
</feature>
<evidence type="ECO:0000259" key="11">
    <source>
        <dbReference type="PROSITE" id="PS50893"/>
    </source>
</evidence>
<evidence type="ECO:0000256" key="10">
    <source>
        <dbReference type="SAM" id="Phobius"/>
    </source>
</evidence>
<proteinExistence type="inferred from homology"/>